<dbReference type="Proteomes" id="UP000054560">
    <property type="component" value="Unassembled WGS sequence"/>
</dbReference>
<dbReference type="AlphaFoldDB" id="A0A0L0F7I7"/>
<keyword evidence="2" id="KW-1185">Reference proteome</keyword>
<evidence type="ECO:0000313" key="2">
    <source>
        <dbReference type="Proteomes" id="UP000054560"/>
    </source>
</evidence>
<dbReference type="RefSeq" id="XP_014145985.1">
    <property type="nucleotide sequence ID" value="XM_014290510.1"/>
</dbReference>
<sequence>LCELVTCVEIDEADLRASLETLKPNRPPARPPLGDDMLSRLSDDRAFMVWLGSRSDMIWYGMAW</sequence>
<reference evidence="1 2" key="1">
    <citation type="submission" date="2011-02" db="EMBL/GenBank/DDBJ databases">
        <title>The Genome Sequence of Sphaeroforma arctica JP610.</title>
        <authorList>
            <consortium name="The Broad Institute Genome Sequencing Platform"/>
            <person name="Russ C."/>
            <person name="Cuomo C."/>
            <person name="Young S.K."/>
            <person name="Zeng Q."/>
            <person name="Gargeya S."/>
            <person name="Alvarado L."/>
            <person name="Berlin A."/>
            <person name="Chapman S.B."/>
            <person name="Chen Z."/>
            <person name="Freedman E."/>
            <person name="Gellesch M."/>
            <person name="Goldberg J."/>
            <person name="Griggs A."/>
            <person name="Gujja S."/>
            <person name="Heilman E."/>
            <person name="Heiman D."/>
            <person name="Howarth C."/>
            <person name="Mehta T."/>
            <person name="Neiman D."/>
            <person name="Pearson M."/>
            <person name="Roberts A."/>
            <person name="Saif S."/>
            <person name="Shea T."/>
            <person name="Shenoy N."/>
            <person name="Sisk P."/>
            <person name="Stolte C."/>
            <person name="Sykes S."/>
            <person name="White J."/>
            <person name="Yandava C."/>
            <person name="Burger G."/>
            <person name="Gray M.W."/>
            <person name="Holland P.W.H."/>
            <person name="King N."/>
            <person name="Lang F.B.F."/>
            <person name="Roger A.J."/>
            <person name="Ruiz-Trillo I."/>
            <person name="Haas B."/>
            <person name="Nusbaum C."/>
            <person name="Birren B."/>
        </authorList>
    </citation>
    <scope>NUCLEOTIDE SEQUENCE [LARGE SCALE GENOMIC DNA]</scope>
    <source>
        <strain evidence="1 2">JP610</strain>
    </source>
</reference>
<evidence type="ECO:0000313" key="1">
    <source>
        <dbReference type="EMBL" id="KNC72083.1"/>
    </source>
</evidence>
<organism evidence="1 2">
    <name type="scientific">Sphaeroforma arctica JP610</name>
    <dbReference type="NCBI Taxonomy" id="667725"/>
    <lineage>
        <taxon>Eukaryota</taxon>
        <taxon>Ichthyosporea</taxon>
        <taxon>Ichthyophonida</taxon>
        <taxon>Sphaeroforma</taxon>
    </lineage>
</organism>
<feature type="non-terminal residue" evidence="1">
    <location>
        <position position="1"/>
    </location>
</feature>
<accession>A0A0L0F7I7</accession>
<protein>
    <submittedName>
        <fullName evidence="1">Uncharacterized protein</fullName>
    </submittedName>
</protein>
<proteinExistence type="predicted"/>
<dbReference type="EMBL" id="KQ247607">
    <property type="protein sequence ID" value="KNC72083.1"/>
    <property type="molecule type" value="Genomic_DNA"/>
</dbReference>
<name>A0A0L0F7I7_9EUKA</name>
<dbReference type="GeneID" id="25915872"/>
<gene>
    <name evidence="1" type="ORF">SARC_15368</name>
</gene>